<organism evidence="1 2">
    <name type="scientific">Syncephalastrum racemosum</name>
    <name type="common">Filamentous fungus</name>
    <dbReference type="NCBI Taxonomy" id="13706"/>
    <lineage>
        <taxon>Eukaryota</taxon>
        <taxon>Fungi</taxon>
        <taxon>Fungi incertae sedis</taxon>
        <taxon>Mucoromycota</taxon>
        <taxon>Mucoromycotina</taxon>
        <taxon>Mucoromycetes</taxon>
        <taxon>Mucorales</taxon>
        <taxon>Syncephalastraceae</taxon>
        <taxon>Syncephalastrum</taxon>
    </lineage>
</organism>
<dbReference type="EMBL" id="MCGN01000001">
    <property type="protein sequence ID" value="ORZ03394.1"/>
    <property type="molecule type" value="Genomic_DNA"/>
</dbReference>
<dbReference type="AlphaFoldDB" id="A0A1X2HV83"/>
<dbReference type="Proteomes" id="UP000242180">
    <property type="component" value="Unassembled WGS sequence"/>
</dbReference>
<sequence>MSQIMVIPQEPWEEGLTIDYQTVNAPARGADGTWVAEGQAHSTVFPNLACIDFHALGGTIISKGRTAPSSCHHTCGGANFRPKGRLREGMRSWYANVISAHFLETLQLVLLSNSQRVTSKRCFSYYHLYLNIPGRVSLSFVKALIIHTRSCHIK</sequence>
<comment type="caution">
    <text evidence="1">The sequence shown here is derived from an EMBL/GenBank/DDBJ whole genome shotgun (WGS) entry which is preliminary data.</text>
</comment>
<dbReference type="InParanoid" id="A0A1X2HV83"/>
<protein>
    <submittedName>
        <fullName evidence="1">Uncharacterized protein</fullName>
    </submittedName>
</protein>
<evidence type="ECO:0000313" key="1">
    <source>
        <dbReference type="EMBL" id="ORZ03394.1"/>
    </source>
</evidence>
<name>A0A1X2HV83_SYNRA</name>
<gene>
    <name evidence="1" type="ORF">BCR43DRAFT_47958</name>
</gene>
<proteinExistence type="predicted"/>
<keyword evidence="2" id="KW-1185">Reference proteome</keyword>
<accession>A0A1X2HV83</accession>
<evidence type="ECO:0000313" key="2">
    <source>
        <dbReference type="Proteomes" id="UP000242180"/>
    </source>
</evidence>
<reference evidence="1 2" key="1">
    <citation type="submission" date="2016-07" db="EMBL/GenBank/DDBJ databases">
        <title>Pervasive Adenine N6-methylation of Active Genes in Fungi.</title>
        <authorList>
            <consortium name="DOE Joint Genome Institute"/>
            <person name="Mondo S.J."/>
            <person name="Dannebaum R.O."/>
            <person name="Kuo R.C."/>
            <person name="Labutti K."/>
            <person name="Haridas S."/>
            <person name="Kuo A."/>
            <person name="Salamov A."/>
            <person name="Ahrendt S.R."/>
            <person name="Lipzen A."/>
            <person name="Sullivan W."/>
            <person name="Andreopoulos W.B."/>
            <person name="Clum A."/>
            <person name="Lindquist E."/>
            <person name="Daum C."/>
            <person name="Ramamoorthy G.K."/>
            <person name="Gryganskyi A."/>
            <person name="Culley D."/>
            <person name="Magnuson J.K."/>
            <person name="James T.Y."/>
            <person name="O'Malley M.A."/>
            <person name="Stajich J.E."/>
            <person name="Spatafora J.W."/>
            <person name="Visel A."/>
            <person name="Grigoriev I.V."/>
        </authorList>
    </citation>
    <scope>NUCLEOTIDE SEQUENCE [LARGE SCALE GENOMIC DNA]</scope>
    <source>
        <strain evidence="1 2">NRRL 2496</strain>
    </source>
</reference>